<protein>
    <recommendedName>
        <fullName evidence="7">ABC-2 type transport system permease protein</fullName>
    </recommendedName>
</protein>
<name>A0A495Y3L4_9MICO</name>
<feature type="transmembrane region" description="Helical" evidence="2">
    <location>
        <begin position="237"/>
        <end position="258"/>
    </location>
</feature>
<feature type="transmembrane region" description="Helical" evidence="2">
    <location>
        <begin position="113"/>
        <end position="141"/>
    </location>
</feature>
<gene>
    <name evidence="4" type="ORF">DFJ68_3201</name>
    <name evidence="3" type="ORF">FHW14_002505</name>
</gene>
<organism evidence="4 5">
    <name type="scientific">Terracoccus luteus</name>
    <dbReference type="NCBI Taxonomy" id="53356"/>
    <lineage>
        <taxon>Bacteria</taxon>
        <taxon>Bacillati</taxon>
        <taxon>Actinomycetota</taxon>
        <taxon>Actinomycetes</taxon>
        <taxon>Micrococcales</taxon>
        <taxon>Intrasporangiaceae</taxon>
        <taxon>Terracoccus</taxon>
    </lineage>
</organism>
<dbReference type="EMBL" id="JACHVT010000005">
    <property type="protein sequence ID" value="MBB2987322.1"/>
    <property type="molecule type" value="Genomic_DNA"/>
</dbReference>
<keyword evidence="2" id="KW-0472">Membrane</keyword>
<reference evidence="3 6" key="2">
    <citation type="submission" date="2020-08" db="EMBL/GenBank/DDBJ databases">
        <title>Genomic Encyclopedia of Type Strains, Phase IV (KMG-V): Genome sequencing to study the core and pangenomes of soil and plant-associated prokaryotes.</title>
        <authorList>
            <person name="Whitman W."/>
        </authorList>
    </citation>
    <scope>NUCLEOTIDE SEQUENCE [LARGE SCALE GENOMIC DNA]</scope>
    <source>
        <strain evidence="3 6">B3ACCR2</strain>
    </source>
</reference>
<feature type="transmembrane region" description="Helical" evidence="2">
    <location>
        <begin position="184"/>
        <end position="202"/>
    </location>
</feature>
<feature type="transmembrane region" description="Helical" evidence="2">
    <location>
        <begin position="443"/>
        <end position="460"/>
    </location>
</feature>
<evidence type="ECO:0000313" key="4">
    <source>
        <dbReference type="EMBL" id="RKT79723.1"/>
    </source>
</evidence>
<proteinExistence type="predicted"/>
<comment type="caution">
    <text evidence="4">The sequence shown here is derived from an EMBL/GenBank/DDBJ whole genome shotgun (WGS) entry which is preliminary data.</text>
</comment>
<sequence>MRPRHALVIAGMLLRFFTRKVLRLGVLRSKAVRVLALVAIVLVGAAGVGGGYVFFKPMLADERAWGLLFDIATVSVVLWAMMAFLLVKVLFLSADGLLDLSFQLPVTNRERSFAFLLYEVTMATVVSAAGFASLIGSALLLRGPEVLPSLFQSVFAPMLLTYGALTVVHLALSRLLVAVRLGRLRGVVLVLVVFGLLLAYSSRLVPLSAQVSDDYLDGRTSWVWVTSLSWLSRTHGGWVTTLAVVAALVVLAALAVALTPNEHVRHSRFVTVPTGRRLGALLSPYDLCLLRSTQTWLGLAVTVALYAFLLLSGLASPLWALTLLSIGGLYQFAATAPLRLMTAYRQPPGRVYTLLLRGQLGLVAAVAAPALLLLWVLSPDGLADAPLALAGAAGGAVVAISIGVVFPAENDNPFSVFIGLAVTAAVLGIIGISLGVLQAPPTVLGATVVAALALLVWYSVQGIRIDESRRRHEEVTAGGQHNRGGRRAHGGHGRCHPAVPHAVDR</sequence>
<keyword evidence="2" id="KW-1133">Transmembrane helix</keyword>
<feature type="transmembrane region" description="Helical" evidence="2">
    <location>
        <begin position="387"/>
        <end position="407"/>
    </location>
</feature>
<feature type="transmembrane region" description="Helical" evidence="2">
    <location>
        <begin position="153"/>
        <end position="172"/>
    </location>
</feature>
<evidence type="ECO:0000313" key="6">
    <source>
        <dbReference type="Proteomes" id="UP000590811"/>
    </source>
</evidence>
<dbReference type="RefSeq" id="WP_147431619.1">
    <property type="nucleotide sequence ID" value="NZ_JACHVT010000005.1"/>
</dbReference>
<feature type="transmembrane region" description="Helical" evidence="2">
    <location>
        <begin position="67"/>
        <end position="92"/>
    </location>
</feature>
<feature type="transmembrane region" description="Helical" evidence="2">
    <location>
        <begin position="414"/>
        <end position="437"/>
    </location>
</feature>
<evidence type="ECO:0000256" key="1">
    <source>
        <dbReference type="SAM" id="MobiDB-lite"/>
    </source>
</evidence>
<dbReference type="OrthoDB" id="4017294at2"/>
<keyword evidence="2" id="KW-0812">Transmembrane</keyword>
<accession>A0A495Y3L4</accession>
<evidence type="ECO:0000256" key="2">
    <source>
        <dbReference type="SAM" id="Phobius"/>
    </source>
</evidence>
<keyword evidence="5" id="KW-1185">Reference proteome</keyword>
<feature type="compositionally biased region" description="Basic residues" evidence="1">
    <location>
        <begin position="483"/>
        <end position="495"/>
    </location>
</feature>
<evidence type="ECO:0000313" key="5">
    <source>
        <dbReference type="Proteomes" id="UP000278440"/>
    </source>
</evidence>
<dbReference type="AlphaFoldDB" id="A0A495Y3L4"/>
<evidence type="ECO:0008006" key="7">
    <source>
        <dbReference type="Google" id="ProtNLM"/>
    </source>
</evidence>
<feature type="transmembrane region" description="Helical" evidence="2">
    <location>
        <begin position="34"/>
        <end position="55"/>
    </location>
</feature>
<dbReference type="Proteomes" id="UP000278440">
    <property type="component" value="Unassembled WGS sequence"/>
</dbReference>
<feature type="transmembrane region" description="Helical" evidence="2">
    <location>
        <begin position="296"/>
        <end position="315"/>
    </location>
</feature>
<feature type="transmembrane region" description="Helical" evidence="2">
    <location>
        <begin position="321"/>
        <end position="342"/>
    </location>
</feature>
<dbReference type="EMBL" id="RBXT01000001">
    <property type="protein sequence ID" value="RKT79723.1"/>
    <property type="molecule type" value="Genomic_DNA"/>
</dbReference>
<evidence type="ECO:0000313" key="3">
    <source>
        <dbReference type="EMBL" id="MBB2987322.1"/>
    </source>
</evidence>
<dbReference type="Proteomes" id="UP000590811">
    <property type="component" value="Unassembled WGS sequence"/>
</dbReference>
<feature type="transmembrane region" description="Helical" evidence="2">
    <location>
        <begin position="354"/>
        <end position="375"/>
    </location>
</feature>
<reference evidence="4 5" key="1">
    <citation type="submission" date="2018-10" db="EMBL/GenBank/DDBJ databases">
        <title>Sequencing the genomes of 1000 actinobacteria strains.</title>
        <authorList>
            <person name="Klenk H.-P."/>
        </authorList>
    </citation>
    <scope>NUCLEOTIDE SEQUENCE [LARGE SCALE GENOMIC DNA]</scope>
    <source>
        <strain evidence="4 5">DSM 44267</strain>
    </source>
</reference>
<feature type="region of interest" description="Disordered" evidence="1">
    <location>
        <begin position="470"/>
        <end position="505"/>
    </location>
</feature>